<dbReference type="InterPro" id="IPR005119">
    <property type="entry name" value="LysR_subst-bd"/>
</dbReference>
<dbReference type="InterPro" id="IPR000847">
    <property type="entry name" value="LysR_HTH_N"/>
</dbReference>
<keyword evidence="3" id="KW-0238">DNA-binding</keyword>
<dbReference type="GO" id="GO:0003700">
    <property type="term" value="F:DNA-binding transcription factor activity"/>
    <property type="evidence" value="ECO:0007669"/>
    <property type="project" value="InterPro"/>
</dbReference>
<dbReference type="GO" id="GO:0006351">
    <property type="term" value="P:DNA-templated transcription"/>
    <property type="evidence" value="ECO:0007669"/>
    <property type="project" value="TreeGrafter"/>
</dbReference>
<dbReference type="STRING" id="1489064.WH96_02830"/>
<dbReference type="SUPFAM" id="SSF53850">
    <property type="entry name" value="Periplasmic binding protein-like II"/>
    <property type="match status" value="1"/>
</dbReference>
<evidence type="ECO:0000256" key="4">
    <source>
        <dbReference type="ARBA" id="ARBA00023163"/>
    </source>
</evidence>
<dbReference type="AlphaFoldDB" id="A0A0H2MJV9"/>
<dbReference type="PRINTS" id="PR00039">
    <property type="entry name" value="HTHLYSR"/>
</dbReference>
<evidence type="ECO:0000256" key="3">
    <source>
        <dbReference type="ARBA" id="ARBA00023125"/>
    </source>
</evidence>
<dbReference type="InterPro" id="IPR036390">
    <property type="entry name" value="WH_DNA-bd_sf"/>
</dbReference>
<name>A0A0H2MJV9_9PROT</name>
<dbReference type="Pfam" id="PF03466">
    <property type="entry name" value="LysR_substrate"/>
    <property type="match status" value="1"/>
</dbReference>
<dbReference type="PANTHER" id="PTHR30537">
    <property type="entry name" value="HTH-TYPE TRANSCRIPTIONAL REGULATOR"/>
    <property type="match status" value="1"/>
</dbReference>
<dbReference type="PANTHER" id="PTHR30537:SF74">
    <property type="entry name" value="HTH-TYPE TRANSCRIPTIONAL REGULATOR TRPI"/>
    <property type="match status" value="1"/>
</dbReference>
<dbReference type="Pfam" id="PF00126">
    <property type="entry name" value="HTH_1"/>
    <property type="match status" value="1"/>
</dbReference>
<evidence type="ECO:0000259" key="5">
    <source>
        <dbReference type="PROSITE" id="PS50931"/>
    </source>
</evidence>
<dbReference type="InterPro" id="IPR036388">
    <property type="entry name" value="WH-like_DNA-bd_sf"/>
</dbReference>
<comment type="caution">
    <text evidence="6">The sequence shown here is derived from an EMBL/GenBank/DDBJ whole genome shotgun (WGS) entry which is preliminary data.</text>
</comment>
<keyword evidence="7" id="KW-1185">Reference proteome</keyword>
<dbReference type="CDD" id="cd08432">
    <property type="entry name" value="PBP2_GcdR_TrpI_HvrB_AmpR_like"/>
    <property type="match status" value="1"/>
</dbReference>
<evidence type="ECO:0000256" key="2">
    <source>
        <dbReference type="ARBA" id="ARBA00023015"/>
    </source>
</evidence>
<feature type="domain" description="HTH lysR-type" evidence="5">
    <location>
        <begin position="17"/>
        <end position="66"/>
    </location>
</feature>
<dbReference type="PATRIC" id="fig|1489064.4.peg.1495"/>
<organism evidence="6 7">
    <name type="scientific">Kiloniella spongiae</name>
    <dbReference type="NCBI Taxonomy" id="1489064"/>
    <lineage>
        <taxon>Bacteria</taxon>
        <taxon>Pseudomonadati</taxon>
        <taxon>Pseudomonadota</taxon>
        <taxon>Alphaproteobacteria</taxon>
        <taxon>Rhodospirillales</taxon>
        <taxon>Kiloniellaceae</taxon>
        <taxon>Kiloniella</taxon>
    </lineage>
</organism>
<sequence length="307" mass="34529">MRKLKSLIQSPASLFSFEAAGRHLSFARAAEELNVSQAAISYAIKQLESALNVQLFYRGHRSVELTNAGKRFHNDVTMGLGHIHRSAEELSRSDSEGSITLSCSTAFANYWIVPRLGTLRAKNPEIDLRLQTTDKDIDPAIEGIPLGIRRGTGDWPGHDAIQIANEEVYPVASPRYLAENGRPKDAVELAERRLIYLEEPYRDRPNWNTWFQAKGLVWKDYGEGLRLNDYALVIQAALAGGGIALGWWHLVDHLVEHGLLVKLDDEPVHFGGDFWVLWPNHKPLSPQAERVRDWLTSSQNSLDNGLY</sequence>
<dbReference type="Proteomes" id="UP000035444">
    <property type="component" value="Unassembled WGS sequence"/>
</dbReference>
<evidence type="ECO:0000313" key="7">
    <source>
        <dbReference type="Proteomes" id="UP000035444"/>
    </source>
</evidence>
<comment type="similarity">
    <text evidence="1">Belongs to the LysR transcriptional regulatory family.</text>
</comment>
<dbReference type="PROSITE" id="PS50931">
    <property type="entry name" value="HTH_LYSR"/>
    <property type="match status" value="1"/>
</dbReference>
<dbReference type="OrthoDB" id="9813056at2"/>
<dbReference type="RefSeq" id="WP_047762573.1">
    <property type="nucleotide sequence ID" value="NZ_LAQL01000002.1"/>
</dbReference>
<evidence type="ECO:0000313" key="6">
    <source>
        <dbReference type="EMBL" id="KLN62451.1"/>
    </source>
</evidence>
<gene>
    <name evidence="6" type="ORF">WH96_02830</name>
</gene>
<dbReference type="EMBL" id="LAQL01000002">
    <property type="protein sequence ID" value="KLN62451.1"/>
    <property type="molecule type" value="Genomic_DNA"/>
</dbReference>
<proteinExistence type="inferred from homology"/>
<dbReference type="FunFam" id="1.10.10.10:FF:000001">
    <property type="entry name" value="LysR family transcriptional regulator"/>
    <property type="match status" value="1"/>
</dbReference>
<evidence type="ECO:0000256" key="1">
    <source>
        <dbReference type="ARBA" id="ARBA00009437"/>
    </source>
</evidence>
<keyword evidence="4" id="KW-0804">Transcription</keyword>
<keyword evidence="2" id="KW-0805">Transcription regulation</keyword>
<dbReference type="Gene3D" id="3.40.190.10">
    <property type="entry name" value="Periplasmic binding protein-like II"/>
    <property type="match status" value="2"/>
</dbReference>
<dbReference type="Gene3D" id="1.10.10.10">
    <property type="entry name" value="Winged helix-like DNA-binding domain superfamily/Winged helix DNA-binding domain"/>
    <property type="match status" value="1"/>
</dbReference>
<protein>
    <recommendedName>
        <fullName evidence="5">HTH lysR-type domain-containing protein</fullName>
    </recommendedName>
</protein>
<reference evidence="6 7" key="1">
    <citation type="submission" date="2015-03" db="EMBL/GenBank/DDBJ databases">
        <title>Genome Sequence of Kiloniella spongiae MEBiC09566, isolated from a marine sponge.</title>
        <authorList>
            <person name="Shao Z."/>
            <person name="Wang L."/>
            <person name="Li X."/>
        </authorList>
    </citation>
    <scope>NUCLEOTIDE SEQUENCE [LARGE SCALE GENOMIC DNA]</scope>
    <source>
        <strain evidence="6 7">MEBiC09566</strain>
    </source>
</reference>
<accession>A0A0H2MJV9</accession>
<dbReference type="SUPFAM" id="SSF46785">
    <property type="entry name" value="Winged helix' DNA-binding domain"/>
    <property type="match status" value="1"/>
</dbReference>
<dbReference type="InterPro" id="IPR058163">
    <property type="entry name" value="LysR-type_TF_proteobact-type"/>
</dbReference>
<dbReference type="GO" id="GO:0043565">
    <property type="term" value="F:sequence-specific DNA binding"/>
    <property type="evidence" value="ECO:0007669"/>
    <property type="project" value="TreeGrafter"/>
</dbReference>